<sequence length="197" mass="22413">MSLDTLTVTNNRISNLPTAILLFVIGFGGRIMLHDYPNFETVMVSIFLASMLLPLSMSFVVTISIMFFSDLYLGYFGTSKIIIFTYSGFLLVSLITSRFKDQIKGNYNSNTVYKFSATGIIFAGIYDVWTNFGVFLLSYELTLENLLLVYILGIPFMIYHLLSSIVTFSLLGFPLYYLFTINNKNDYKIPTRKESNS</sequence>
<accession>A0A1J5TMZ3</accession>
<dbReference type="InterPro" id="IPR046487">
    <property type="entry name" value="DUF6580"/>
</dbReference>
<comment type="caution">
    <text evidence="2">The sequence shown here is derived from an EMBL/GenBank/DDBJ whole genome shotgun (WGS) entry which is preliminary data.</text>
</comment>
<dbReference type="Proteomes" id="UP000183615">
    <property type="component" value="Unassembled WGS sequence"/>
</dbReference>
<feature type="transmembrane region" description="Helical" evidence="1">
    <location>
        <begin position="45"/>
        <end position="69"/>
    </location>
</feature>
<feature type="transmembrane region" description="Helical" evidence="1">
    <location>
        <begin position="149"/>
        <end position="179"/>
    </location>
</feature>
<protein>
    <recommendedName>
        <fullName evidence="4">Rod shape-determining protein MreD</fullName>
    </recommendedName>
</protein>
<keyword evidence="1" id="KW-0472">Membrane</keyword>
<reference evidence="2 3" key="1">
    <citation type="submission" date="2016-08" db="EMBL/GenBank/DDBJ databases">
        <title>New Insights into Marine Group III Euryarchaeota, from dark to light.</title>
        <authorList>
            <person name="Haro-Moreno J.M."/>
            <person name="Rodriguez-Valera F."/>
            <person name="Lopez-Garcia P."/>
            <person name="Moreira D."/>
            <person name="Martin-Cuadrado A.B."/>
        </authorList>
    </citation>
    <scope>NUCLEOTIDE SEQUENCE [LARGE SCALE GENOMIC DNA]</scope>
    <source>
        <strain evidence="2">CG-Epi2</strain>
    </source>
</reference>
<keyword evidence="1" id="KW-1133">Transmembrane helix</keyword>
<feature type="transmembrane region" description="Helical" evidence="1">
    <location>
        <begin position="12"/>
        <end position="33"/>
    </location>
</feature>
<evidence type="ECO:0008006" key="4">
    <source>
        <dbReference type="Google" id="ProtNLM"/>
    </source>
</evidence>
<dbReference type="AlphaFoldDB" id="A0A1J5TMZ3"/>
<dbReference type="EMBL" id="MIYZ01000040">
    <property type="protein sequence ID" value="OIR21515.1"/>
    <property type="molecule type" value="Genomic_DNA"/>
</dbReference>
<keyword evidence="1" id="KW-0812">Transmembrane</keyword>
<organism evidence="2 3">
    <name type="scientific">Marine Group III euryarchaeote CG-Epi2</name>
    <dbReference type="NCBI Taxonomy" id="1888996"/>
    <lineage>
        <taxon>Archaea</taxon>
        <taxon>Methanobacteriati</taxon>
        <taxon>Thermoplasmatota</taxon>
        <taxon>Thermoplasmata</taxon>
        <taxon>Candidatus Thermoprofundales</taxon>
    </lineage>
</organism>
<proteinExistence type="predicted"/>
<name>A0A1J5TMZ3_9ARCH</name>
<evidence type="ECO:0000256" key="1">
    <source>
        <dbReference type="SAM" id="Phobius"/>
    </source>
</evidence>
<dbReference type="Pfam" id="PF20221">
    <property type="entry name" value="DUF6580"/>
    <property type="match status" value="1"/>
</dbReference>
<evidence type="ECO:0000313" key="2">
    <source>
        <dbReference type="EMBL" id="OIR21515.1"/>
    </source>
</evidence>
<feature type="transmembrane region" description="Helical" evidence="1">
    <location>
        <begin position="111"/>
        <end position="129"/>
    </location>
</feature>
<evidence type="ECO:0000313" key="3">
    <source>
        <dbReference type="Proteomes" id="UP000183615"/>
    </source>
</evidence>
<gene>
    <name evidence="2" type="ORF">BET99_02090</name>
</gene>
<feature type="transmembrane region" description="Helical" evidence="1">
    <location>
        <begin position="81"/>
        <end position="99"/>
    </location>
</feature>